<dbReference type="Proteomes" id="UP000267049">
    <property type="component" value="Unassembled WGS sequence"/>
</dbReference>
<gene>
    <name evidence="3" type="ORF">EER27_12545</name>
</gene>
<keyword evidence="1" id="KW-0812">Transmembrane</keyword>
<feature type="transmembrane region" description="Helical" evidence="1">
    <location>
        <begin position="51"/>
        <end position="69"/>
    </location>
</feature>
<feature type="chain" id="PRO_5018101718" evidence="2">
    <location>
        <begin position="36"/>
        <end position="197"/>
    </location>
</feature>
<feature type="signal peptide" evidence="2">
    <location>
        <begin position="1"/>
        <end position="35"/>
    </location>
</feature>
<keyword evidence="1" id="KW-0472">Membrane</keyword>
<reference evidence="3 4" key="1">
    <citation type="submission" date="2018-11" db="EMBL/GenBank/DDBJ databases">
        <title>Lysobacter cryohumiis sp. nov., isolated from soil in the Tianshan Mountains, Xinjiang, China.</title>
        <authorList>
            <person name="Luo Y."/>
            <person name="Sheng H."/>
        </authorList>
    </citation>
    <scope>NUCLEOTIDE SEQUENCE [LARGE SCALE GENOMIC DNA]</scope>
    <source>
        <strain evidence="3 4">ZS60</strain>
    </source>
</reference>
<evidence type="ECO:0000313" key="4">
    <source>
        <dbReference type="Proteomes" id="UP000267049"/>
    </source>
</evidence>
<dbReference type="Pfam" id="PF11742">
    <property type="entry name" value="DUF3302"/>
    <property type="match status" value="1"/>
</dbReference>
<keyword evidence="4" id="KW-1185">Reference proteome</keyword>
<evidence type="ECO:0000256" key="1">
    <source>
        <dbReference type="SAM" id="Phobius"/>
    </source>
</evidence>
<keyword evidence="2" id="KW-0732">Signal</keyword>
<keyword evidence="1" id="KW-1133">Transmembrane helix</keyword>
<dbReference type="EMBL" id="RIBS01000005">
    <property type="protein sequence ID" value="RNF83314.1"/>
    <property type="molecule type" value="Genomic_DNA"/>
</dbReference>
<dbReference type="OrthoDB" id="5522885at2"/>
<accession>A0A3M8SVQ4</accession>
<dbReference type="AlphaFoldDB" id="A0A3M8SVQ4"/>
<dbReference type="InterPro" id="IPR011223">
    <property type="entry name" value="UCP028770"/>
</dbReference>
<evidence type="ECO:0000313" key="3">
    <source>
        <dbReference type="EMBL" id="RNF83314.1"/>
    </source>
</evidence>
<name>A0A3M8SVQ4_9GAMM</name>
<sequence>MKSSCFRPPRTRHALRALAIPLLSCAATLPYPAHASLLSGDTLDTAANVVSWLALLIVPVVLISVFWLVHILPEKIAEKRRHPQLAAIKTLCLLSLFFGGLLWPLAWLWAYTKPVFHKLAYGTDVDDHPEHGEALTPLHDAGIERQHEIAASAAPAHDARQHEADELKQRIQSLEMALAMAKGPAHADSKSTGSSAE</sequence>
<comment type="caution">
    <text evidence="3">The sequence shown here is derived from an EMBL/GenBank/DDBJ whole genome shotgun (WGS) entry which is preliminary data.</text>
</comment>
<evidence type="ECO:0000256" key="2">
    <source>
        <dbReference type="SAM" id="SignalP"/>
    </source>
</evidence>
<organism evidence="3 4">
    <name type="scientific">Montanilutibacter psychrotolerans</name>
    <dbReference type="NCBI Taxonomy" id="1327343"/>
    <lineage>
        <taxon>Bacteria</taxon>
        <taxon>Pseudomonadati</taxon>
        <taxon>Pseudomonadota</taxon>
        <taxon>Gammaproteobacteria</taxon>
        <taxon>Lysobacterales</taxon>
        <taxon>Lysobacteraceae</taxon>
        <taxon>Montanilutibacter</taxon>
    </lineage>
</organism>
<proteinExistence type="predicted"/>
<protein>
    <submittedName>
        <fullName evidence="3">DUF3302 domain-containing protein</fullName>
    </submittedName>
</protein>
<feature type="transmembrane region" description="Helical" evidence="1">
    <location>
        <begin position="90"/>
        <end position="110"/>
    </location>
</feature>